<dbReference type="OrthoDB" id="6629190at2759"/>
<evidence type="ECO:0000259" key="1">
    <source>
        <dbReference type="Pfam" id="PF13843"/>
    </source>
</evidence>
<dbReference type="Pfam" id="PF21787">
    <property type="entry name" value="TNP-like_RNaseH_N"/>
    <property type="match status" value="1"/>
</dbReference>
<evidence type="ECO:0000259" key="3">
    <source>
        <dbReference type="Pfam" id="PF21788"/>
    </source>
</evidence>
<protein>
    <submittedName>
        <fullName evidence="4">Uncharacterized protein</fullName>
    </submittedName>
</protein>
<dbReference type="InterPro" id="IPR048366">
    <property type="entry name" value="TNP-like_GBD"/>
</dbReference>
<dbReference type="Proteomes" id="UP000007819">
    <property type="component" value="Chromosome X"/>
</dbReference>
<dbReference type="GeneID" id="107882742"/>
<feature type="domain" description="Transposable element P transposase-like GTP-binding insertion" evidence="3">
    <location>
        <begin position="289"/>
        <end position="369"/>
    </location>
</feature>
<feature type="domain" description="PiggyBac transposable element-derived protein" evidence="1">
    <location>
        <begin position="42"/>
        <end position="106"/>
    </location>
</feature>
<reference evidence="5" key="1">
    <citation type="submission" date="2010-06" db="EMBL/GenBank/DDBJ databases">
        <authorList>
            <person name="Jiang H."/>
            <person name="Abraham K."/>
            <person name="Ali S."/>
            <person name="Alsbrooks S.L."/>
            <person name="Anim B.N."/>
            <person name="Anosike U.S."/>
            <person name="Attaway T."/>
            <person name="Bandaranaike D.P."/>
            <person name="Battles P.K."/>
            <person name="Bell S.N."/>
            <person name="Bell A.V."/>
            <person name="Beltran B."/>
            <person name="Bickham C."/>
            <person name="Bustamante Y."/>
            <person name="Caleb T."/>
            <person name="Canada A."/>
            <person name="Cardenas V."/>
            <person name="Carter K."/>
            <person name="Chacko J."/>
            <person name="Chandrabose M.N."/>
            <person name="Chavez D."/>
            <person name="Chavez A."/>
            <person name="Chen L."/>
            <person name="Chu H.-S."/>
            <person name="Claassen K.J."/>
            <person name="Cockrell R."/>
            <person name="Collins M."/>
            <person name="Cooper J.A."/>
            <person name="Cree A."/>
            <person name="Curry S.M."/>
            <person name="Da Y."/>
            <person name="Dao M.D."/>
            <person name="Das B."/>
            <person name="Davila M.-L."/>
            <person name="Davy-Carroll L."/>
            <person name="Denson S."/>
            <person name="Dinh H."/>
            <person name="Ebong V.E."/>
            <person name="Edwards J.R."/>
            <person name="Egan A."/>
            <person name="El-Daye J."/>
            <person name="Escobedo L."/>
            <person name="Fernandez S."/>
            <person name="Fernando P.R."/>
            <person name="Flagg N."/>
            <person name="Forbes L.D."/>
            <person name="Fowler R.G."/>
            <person name="Fu Q."/>
            <person name="Gabisi R.A."/>
            <person name="Ganer J."/>
            <person name="Garbino Pronczuk A."/>
            <person name="Garcia R.M."/>
            <person name="Garner T."/>
            <person name="Garrett T.E."/>
            <person name="Gonzalez D.A."/>
            <person name="Hamid H."/>
            <person name="Hawkins E.S."/>
            <person name="Hirani K."/>
            <person name="Hogues M.E."/>
            <person name="Hollins B."/>
            <person name="Hsiao C.-H."/>
            <person name="Jabil R."/>
            <person name="James M.L."/>
            <person name="Jhangiani S.N."/>
            <person name="Johnson B."/>
            <person name="Johnson Q."/>
            <person name="Joshi V."/>
            <person name="Kalu J.B."/>
            <person name="Kam C."/>
            <person name="Kashfia A."/>
            <person name="Keebler J."/>
            <person name="Kisamo H."/>
            <person name="Kovar C.L."/>
            <person name="Lago L.A."/>
            <person name="Lai C.-Y."/>
            <person name="Laidlaw J."/>
            <person name="Lara F."/>
            <person name="Le T.-K."/>
            <person name="Lee S.L."/>
            <person name="Legall F.H."/>
            <person name="Lemon S.J."/>
            <person name="Lewis L.R."/>
            <person name="Li B."/>
            <person name="Liu Y."/>
            <person name="Liu Y.-S."/>
            <person name="Lopez J."/>
            <person name="Lozado R.J."/>
            <person name="Lu J."/>
            <person name="Madu R.C."/>
            <person name="Maheshwari M."/>
            <person name="Maheshwari R."/>
            <person name="Malloy K."/>
            <person name="Martinez E."/>
            <person name="Mathew T."/>
            <person name="Mercado I.C."/>
            <person name="Mercado C."/>
            <person name="Meyer B."/>
            <person name="Montgomery K."/>
            <person name="Morgan M.B."/>
            <person name="Munidasa M."/>
            <person name="Nazareth L.V."/>
            <person name="Nelson J."/>
            <person name="Ng B.M."/>
            <person name="Nguyen N.B."/>
            <person name="Nguyen P.Q."/>
            <person name="Nguyen T."/>
            <person name="Obregon M."/>
            <person name="Okwuonu G.O."/>
            <person name="Onwere C.G."/>
            <person name="Orozco G."/>
            <person name="Parra A."/>
            <person name="Patel S."/>
            <person name="Patil S."/>
            <person name="Perez A."/>
            <person name="Perez Y."/>
            <person name="Pham C."/>
            <person name="Primus E.L."/>
            <person name="Pu L.-L."/>
            <person name="Puazo M."/>
            <person name="Qin X."/>
            <person name="Quiroz J.B."/>
            <person name="Reese J."/>
            <person name="Richards S."/>
            <person name="Rives C.M."/>
            <person name="Robberts R."/>
            <person name="Ruiz S.J."/>
            <person name="Ruiz M.J."/>
            <person name="Santibanez J."/>
            <person name="Schneider B.W."/>
            <person name="Sisson I."/>
            <person name="Smith M."/>
            <person name="Sodergren E."/>
            <person name="Song X.-Z."/>
            <person name="Song B.B."/>
            <person name="Summersgill H."/>
            <person name="Thelus R."/>
            <person name="Thornton R.D."/>
            <person name="Trejos Z.Y."/>
            <person name="Usmani K."/>
            <person name="Vattathil S."/>
            <person name="Villasana D."/>
            <person name="Walker D.L."/>
            <person name="Wang S."/>
            <person name="Wang K."/>
            <person name="White C.S."/>
            <person name="Williams A.C."/>
            <person name="Williamson J."/>
            <person name="Wilson K."/>
            <person name="Woghiren I.O."/>
            <person name="Woodworth J.R."/>
            <person name="Worley K.C."/>
            <person name="Wright R.A."/>
            <person name="Wu W."/>
            <person name="Young L."/>
            <person name="Zhang L."/>
            <person name="Zhang J."/>
            <person name="Zhu Y."/>
            <person name="Muzny D.M."/>
            <person name="Weinstock G."/>
            <person name="Gibbs R.A."/>
        </authorList>
    </citation>
    <scope>NUCLEOTIDE SEQUENCE [LARGE SCALE GENOMIC DNA]</scope>
    <source>
        <strain evidence="5">LSR1</strain>
    </source>
</reference>
<dbReference type="Pfam" id="PF21788">
    <property type="entry name" value="TNP-like_GBD"/>
    <property type="match status" value="1"/>
</dbReference>
<proteinExistence type="predicted"/>
<evidence type="ECO:0000313" key="5">
    <source>
        <dbReference type="Proteomes" id="UP000007819"/>
    </source>
</evidence>
<sequence>MEEYKEFLESEYGASVQRMISNNEHSDSEIDDSDVDPDFISQLIVDDKIILKIFEETNLYAQQKLSLSQYSTNSRLSKWTNTNLEEMHNWLRLILWMGLVQLPEITAAYKYVRQVSNKCLPHPSTLRKWYAVVDGAPGFTKGSINAIQIKVAEMKLKDKTLVCGMMIDEISIKEGTHFNGTRNQGYISYGTGLNADTDTLPLAKEAIVIMLVALNSNWLFSAKSGSEKANLINIALVIVYDTGVLVKTLTFDVAASNISMATSLGAKLYPPDMKTFFSHPKIFIFLDPCHMLKLCRKTFGDWKTLYDKDGREIKWELLKQIIDLQESAQLHLATKIRPRHINYYKEKMKVKLAAQTLSESVAKALTYCTE</sequence>
<dbReference type="EnsemblMetazoa" id="XM_016801579.1">
    <property type="protein sequence ID" value="XP_016657068.1"/>
    <property type="gene ID" value="LOC107882742"/>
</dbReference>
<organism evidence="4 5">
    <name type="scientific">Acyrthosiphon pisum</name>
    <name type="common">Pea aphid</name>
    <dbReference type="NCBI Taxonomy" id="7029"/>
    <lineage>
        <taxon>Eukaryota</taxon>
        <taxon>Metazoa</taxon>
        <taxon>Ecdysozoa</taxon>
        <taxon>Arthropoda</taxon>
        <taxon>Hexapoda</taxon>
        <taxon>Insecta</taxon>
        <taxon>Pterygota</taxon>
        <taxon>Neoptera</taxon>
        <taxon>Paraneoptera</taxon>
        <taxon>Hemiptera</taxon>
        <taxon>Sternorrhyncha</taxon>
        <taxon>Aphidomorpha</taxon>
        <taxon>Aphidoidea</taxon>
        <taxon>Aphididae</taxon>
        <taxon>Macrosiphini</taxon>
        <taxon>Acyrthosiphon</taxon>
    </lineage>
</organism>
<dbReference type="InterPro" id="IPR029526">
    <property type="entry name" value="PGBD"/>
</dbReference>
<dbReference type="RefSeq" id="XP_016657068.1">
    <property type="nucleotide sequence ID" value="XM_016801579.1"/>
</dbReference>
<name>A0A8R2H769_ACYPI</name>
<accession>A0A8R2H769</accession>
<dbReference type="AlphaFoldDB" id="A0A8R2H769"/>
<dbReference type="KEGG" id="api:107882742"/>
<evidence type="ECO:0000259" key="2">
    <source>
        <dbReference type="Pfam" id="PF21787"/>
    </source>
</evidence>
<dbReference type="InterPro" id="IPR048365">
    <property type="entry name" value="TNP-like_RNaseH_N"/>
</dbReference>
<evidence type="ECO:0000313" key="4">
    <source>
        <dbReference type="EnsemblMetazoa" id="XP_016657068.1"/>
    </source>
</evidence>
<reference evidence="4" key="2">
    <citation type="submission" date="2022-06" db="UniProtKB">
        <authorList>
            <consortium name="EnsemblMetazoa"/>
        </authorList>
    </citation>
    <scope>IDENTIFICATION</scope>
</reference>
<dbReference type="Pfam" id="PF13843">
    <property type="entry name" value="DDE_Tnp_1_7"/>
    <property type="match status" value="1"/>
</dbReference>
<feature type="domain" description="Transposable element P transposase-like RNase H" evidence="2">
    <location>
        <begin position="136"/>
        <end position="265"/>
    </location>
</feature>
<keyword evidence="5" id="KW-1185">Reference proteome</keyword>